<dbReference type="AlphaFoldDB" id="A0A1I7YMB2"/>
<keyword evidence="2" id="KW-1185">Reference proteome</keyword>
<keyword evidence="1" id="KW-0732">Signal</keyword>
<sequence length="162" mass="18606">MSNTLLVVLLILSVAFPVRSARDAIMERELANFEKILSATDNEKLGKLESDDNVSYNEAFRKIFEVVKSKDALIKEKFAQIQETIEKEKAQKEMELAEMVENLKPLLSEKGKKSFDEMIKVFHNRDLRPSDIRLQLEGLFDSLEAKDKTVLTAFVKQNLLRS</sequence>
<proteinExistence type="predicted"/>
<organism evidence="2 3">
    <name type="scientific">Steinernema glaseri</name>
    <dbReference type="NCBI Taxonomy" id="37863"/>
    <lineage>
        <taxon>Eukaryota</taxon>
        <taxon>Metazoa</taxon>
        <taxon>Ecdysozoa</taxon>
        <taxon>Nematoda</taxon>
        <taxon>Chromadorea</taxon>
        <taxon>Rhabditida</taxon>
        <taxon>Tylenchina</taxon>
        <taxon>Panagrolaimomorpha</taxon>
        <taxon>Strongyloidoidea</taxon>
        <taxon>Steinernematidae</taxon>
        <taxon>Steinernema</taxon>
    </lineage>
</organism>
<reference evidence="3" key="1">
    <citation type="submission" date="2016-11" db="UniProtKB">
        <authorList>
            <consortium name="WormBaseParasite"/>
        </authorList>
    </citation>
    <scope>IDENTIFICATION</scope>
</reference>
<evidence type="ECO:0000313" key="2">
    <source>
        <dbReference type="Proteomes" id="UP000095287"/>
    </source>
</evidence>
<accession>A0A1I7YMB2</accession>
<dbReference type="WBParaSite" id="L893_g17858.t1">
    <property type="protein sequence ID" value="L893_g17858.t1"/>
    <property type="gene ID" value="L893_g17858"/>
</dbReference>
<protein>
    <submittedName>
        <fullName evidence="3">Fatty-acid and retinol-binding protein 1</fullName>
    </submittedName>
</protein>
<feature type="signal peptide" evidence="1">
    <location>
        <begin position="1"/>
        <end position="20"/>
    </location>
</feature>
<feature type="chain" id="PRO_5009312407" evidence="1">
    <location>
        <begin position="21"/>
        <end position="162"/>
    </location>
</feature>
<name>A0A1I7YMB2_9BILA</name>
<evidence type="ECO:0000313" key="3">
    <source>
        <dbReference type="WBParaSite" id="L893_g17858.t1"/>
    </source>
</evidence>
<dbReference type="Proteomes" id="UP000095287">
    <property type="component" value="Unplaced"/>
</dbReference>
<evidence type="ECO:0000256" key="1">
    <source>
        <dbReference type="SAM" id="SignalP"/>
    </source>
</evidence>